<evidence type="ECO:0008006" key="3">
    <source>
        <dbReference type="Google" id="ProtNLM"/>
    </source>
</evidence>
<feature type="non-terminal residue" evidence="2">
    <location>
        <position position="387"/>
    </location>
</feature>
<organism evidence="2">
    <name type="scientific">uncultured Gemmatimonadaceae bacterium</name>
    <dbReference type="NCBI Taxonomy" id="246130"/>
    <lineage>
        <taxon>Bacteria</taxon>
        <taxon>Pseudomonadati</taxon>
        <taxon>Gemmatimonadota</taxon>
        <taxon>Gemmatimonadia</taxon>
        <taxon>Gemmatimonadales</taxon>
        <taxon>Gemmatimonadaceae</taxon>
        <taxon>environmental samples</taxon>
    </lineage>
</organism>
<evidence type="ECO:0000256" key="1">
    <source>
        <dbReference type="SAM" id="SignalP"/>
    </source>
</evidence>
<name>A0A6J4KT56_9BACT</name>
<reference evidence="2" key="1">
    <citation type="submission" date="2020-02" db="EMBL/GenBank/DDBJ databases">
        <authorList>
            <person name="Meier V. D."/>
        </authorList>
    </citation>
    <scope>NUCLEOTIDE SEQUENCE</scope>
    <source>
        <strain evidence="2">AVDCRST_MAG11</strain>
    </source>
</reference>
<protein>
    <recommendedName>
        <fullName evidence="3">Lipoprotein</fullName>
    </recommendedName>
</protein>
<feature type="chain" id="PRO_5026910962" description="Lipoprotein" evidence="1">
    <location>
        <begin position="33"/>
        <end position="387"/>
    </location>
</feature>
<dbReference type="PROSITE" id="PS51257">
    <property type="entry name" value="PROKAR_LIPOPROTEIN"/>
    <property type="match status" value="1"/>
</dbReference>
<dbReference type="EMBL" id="CADCTU010000336">
    <property type="protein sequence ID" value="CAA9310881.1"/>
    <property type="molecule type" value="Genomic_DNA"/>
</dbReference>
<evidence type="ECO:0000313" key="2">
    <source>
        <dbReference type="EMBL" id="CAA9310881.1"/>
    </source>
</evidence>
<gene>
    <name evidence="2" type="ORF">AVDCRST_MAG11-1478</name>
</gene>
<proteinExistence type="predicted"/>
<dbReference type="AlphaFoldDB" id="A0A6J4KT56"/>
<sequence length="387" mass="40928">MRRARVRRAHAATAAVLALALVAAGCERIANASPGRALERRVARLIPAVERNAGLKFKRQPRVEVRSSADVRAFVEQGFRESRAARDLAGYEAAYKLLGLVPRALDLRKILLDLLEEQVAGFYDPKSKTLYVVSSTPSGVLDITVAHELVHALQDQYVDLDSLREADVDNDVATAAQAAVEGHATYVSLLGVAKPDEIADVPGGWGSIAAGIRDQSVADDALGSAPTAIREGLIFPYAAGLPFVAAAYPARPGAGLILAPPRSTEQVLHPAAYADRPDRPVRVKLPPPSGAAVRYENTLGEFETRLVLAEGLRDTAAAARGAAGWDGDRYAVLDVAGGGEGIVWATVWDTPGDAAEFRELLVASLARRYRVPGDSVAAGVARPGGRA</sequence>
<keyword evidence="1" id="KW-0732">Signal</keyword>
<accession>A0A6J4KT56</accession>
<feature type="signal peptide" evidence="1">
    <location>
        <begin position="1"/>
        <end position="32"/>
    </location>
</feature>